<dbReference type="Pfam" id="PF03180">
    <property type="entry name" value="Lipoprotein_9"/>
    <property type="match status" value="1"/>
</dbReference>
<proteinExistence type="inferred from homology"/>
<evidence type="ECO:0000256" key="1">
    <source>
        <dbReference type="ARBA" id="ARBA00004635"/>
    </source>
</evidence>
<organism evidence="7 8">
    <name type="scientific">Arsenophonus apicola</name>
    <dbReference type="NCBI Taxonomy" id="2879119"/>
    <lineage>
        <taxon>Bacteria</taxon>
        <taxon>Pseudomonadati</taxon>
        <taxon>Pseudomonadota</taxon>
        <taxon>Gammaproteobacteria</taxon>
        <taxon>Enterobacterales</taxon>
        <taxon>Morganellaceae</taxon>
        <taxon>Arsenophonus</taxon>
    </lineage>
</organism>
<evidence type="ECO:0000313" key="7">
    <source>
        <dbReference type="EMBL" id="WGO83908.1"/>
    </source>
</evidence>
<evidence type="ECO:0000256" key="3">
    <source>
        <dbReference type="ARBA" id="ARBA00022729"/>
    </source>
</evidence>
<evidence type="ECO:0000256" key="6">
    <source>
        <dbReference type="ARBA" id="ARBA00023288"/>
    </source>
</evidence>
<dbReference type="RefSeq" id="WP_280938937.1">
    <property type="nucleotide sequence ID" value="NZ_CP123759.1"/>
</dbReference>
<dbReference type="SUPFAM" id="SSF53850">
    <property type="entry name" value="Periplasmic binding protein-like II"/>
    <property type="match status" value="1"/>
</dbReference>
<keyword evidence="8" id="KW-1185">Reference proteome</keyword>
<keyword evidence="3" id="KW-0732">Signal</keyword>
<protein>
    <submittedName>
        <fullName evidence="7">MetQ/NlpA family ABC transporter substrate-binding protein</fullName>
    </submittedName>
</protein>
<sequence length="286" mass="31785">MKKFIYTLVSIVIVLFISDRYLASIVKGSDTHNLLKKQIACSGILCDIVDFSAGVMAEHGIQTERVFMDNAVNILHAVNDGSVDAALGVHEKFLAYFNEKNNAHLVMVKPYPFTTGIGLYSEKYHSLADFPVGAKIAIMNDAMNMDRALTMLQQAGLIILDANKKSNYSLLDIIENPRKITFIDVDQTQTVSALPDLDGAVAFFTHIYNAGKQVNSYIIRDKDAQQFPIGFVVKRENAKLQWAKLLADSVSTQSVRESVQNKFNGVFDYYKYSKCGFGVVISVIGF</sequence>
<evidence type="ECO:0000256" key="5">
    <source>
        <dbReference type="ARBA" id="ARBA00023139"/>
    </source>
</evidence>
<dbReference type="InterPro" id="IPR004872">
    <property type="entry name" value="Lipoprotein_NlpA"/>
</dbReference>
<keyword evidence="4" id="KW-0472">Membrane</keyword>
<evidence type="ECO:0000256" key="4">
    <source>
        <dbReference type="ARBA" id="ARBA00023136"/>
    </source>
</evidence>
<evidence type="ECO:0000256" key="2">
    <source>
        <dbReference type="ARBA" id="ARBA00008973"/>
    </source>
</evidence>
<gene>
    <name evidence="7" type="ORF">QG404_03075</name>
</gene>
<keyword evidence="5" id="KW-0564">Palmitate</keyword>
<dbReference type="Gene3D" id="3.40.190.10">
    <property type="entry name" value="Periplasmic binding protein-like II"/>
    <property type="match status" value="2"/>
</dbReference>
<evidence type="ECO:0000313" key="8">
    <source>
        <dbReference type="Proteomes" id="UP001231859"/>
    </source>
</evidence>
<dbReference type="EMBL" id="CP123759">
    <property type="protein sequence ID" value="WGO83908.1"/>
    <property type="molecule type" value="Genomic_DNA"/>
</dbReference>
<comment type="subcellular location">
    <subcellularLocation>
        <location evidence="1">Membrane</location>
        <topology evidence="1">Lipid-anchor</topology>
    </subcellularLocation>
</comment>
<comment type="similarity">
    <text evidence="2">Belongs to the NlpA lipoprotein family.</text>
</comment>
<dbReference type="PANTHER" id="PTHR30429:SF0">
    <property type="entry name" value="METHIONINE-BINDING LIPOPROTEIN METQ"/>
    <property type="match status" value="1"/>
</dbReference>
<accession>A0ABY8P332</accession>
<dbReference type="PANTHER" id="PTHR30429">
    <property type="entry name" value="D-METHIONINE-BINDING LIPOPROTEIN METQ"/>
    <property type="match status" value="1"/>
</dbReference>
<name>A0ABY8P332_9GAMM</name>
<dbReference type="Proteomes" id="UP001231859">
    <property type="component" value="Chromosome"/>
</dbReference>
<keyword evidence="6" id="KW-0449">Lipoprotein</keyword>
<reference evidence="7 8" key="1">
    <citation type="submission" date="2023-04" db="EMBL/GenBank/DDBJ databases">
        <title>Genome dynamics across the evolutionary transition to endosymbiosis.</title>
        <authorList>
            <person name="Siozios S."/>
            <person name="Nadal-Jimenez P."/>
            <person name="Azagi T."/>
            <person name="Sprong H."/>
            <person name="Frost C.L."/>
            <person name="Parratt S.R."/>
            <person name="Taylor G."/>
            <person name="Brettell L."/>
            <person name="Lew K.C."/>
            <person name="Croft L."/>
            <person name="King K.C."/>
            <person name="Brockhurst M.A."/>
            <person name="Hypsa V."/>
            <person name="Novakova E."/>
            <person name="Darby A.C."/>
            <person name="Hurst G.D.D."/>
        </authorList>
    </citation>
    <scope>NUCLEOTIDE SEQUENCE [LARGE SCALE GENOMIC DNA]</scope>
    <source>
        <strain evidence="8">aApi_AU</strain>
    </source>
</reference>